<reference evidence="1" key="1">
    <citation type="submission" date="2018-02" db="EMBL/GenBank/DDBJ databases">
        <title>Rhizophora mucronata_Transcriptome.</title>
        <authorList>
            <person name="Meera S.P."/>
            <person name="Sreeshan A."/>
            <person name="Augustine A."/>
        </authorList>
    </citation>
    <scope>NUCLEOTIDE SEQUENCE</scope>
    <source>
        <tissue evidence="1">Leaf</tissue>
    </source>
</reference>
<name>A0A2P2MYH4_RHIMU</name>
<organism evidence="1">
    <name type="scientific">Rhizophora mucronata</name>
    <name type="common">Asiatic mangrove</name>
    <dbReference type="NCBI Taxonomy" id="61149"/>
    <lineage>
        <taxon>Eukaryota</taxon>
        <taxon>Viridiplantae</taxon>
        <taxon>Streptophyta</taxon>
        <taxon>Embryophyta</taxon>
        <taxon>Tracheophyta</taxon>
        <taxon>Spermatophyta</taxon>
        <taxon>Magnoliopsida</taxon>
        <taxon>eudicotyledons</taxon>
        <taxon>Gunneridae</taxon>
        <taxon>Pentapetalae</taxon>
        <taxon>rosids</taxon>
        <taxon>fabids</taxon>
        <taxon>Malpighiales</taxon>
        <taxon>Rhizophoraceae</taxon>
        <taxon>Rhizophora</taxon>
    </lineage>
</organism>
<dbReference type="EMBL" id="GGEC01054770">
    <property type="protein sequence ID" value="MBX35254.1"/>
    <property type="molecule type" value="Transcribed_RNA"/>
</dbReference>
<evidence type="ECO:0000313" key="1">
    <source>
        <dbReference type="EMBL" id="MBX35254.1"/>
    </source>
</evidence>
<protein>
    <submittedName>
        <fullName evidence="1">Uncharacterized protein</fullName>
    </submittedName>
</protein>
<proteinExistence type="predicted"/>
<accession>A0A2P2MYH4</accession>
<dbReference type="AlphaFoldDB" id="A0A2P2MYH4"/>
<sequence length="39" mass="4766">MYAVLLLVRKLQHFKYIQNITNSLIYRQEQQCQINLNKV</sequence>